<organism evidence="1 2">
    <name type="scientific">Nocardioides simplex</name>
    <name type="common">Arthrobacter simplex</name>
    <dbReference type="NCBI Taxonomy" id="2045"/>
    <lineage>
        <taxon>Bacteria</taxon>
        <taxon>Bacillati</taxon>
        <taxon>Actinomycetota</taxon>
        <taxon>Actinomycetes</taxon>
        <taxon>Propionibacteriales</taxon>
        <taxon>Nocardioidaceae</taxon>
        <taxon>Pimelobacter</taxon>
    </lineage>
</organism>
<dbReference type="HOGENOM" id="CLU_820925_0_0_11"/>
<proteinExistence type="predicted"/>
<sequence>MVRLPTLLLLGALALAGCSATGSGTGSGAPAAAPAHPTPDPWADLPAGPAPAVPYVAGRRYVGPDGTRRLPGGARGLSGVVPFAGGLLVADTSYFEGTNGLALVRRGRYDATWSPGGACSSGVPVASPDGHHVAWTTVRYPESGDVGEGAVHRARADGSGEVVRPTGPGLVQAVGFVGGEVVYDRGFRDGAWRTDFRGPPVRIPGVDRVVALSARGLLVGQRGDRVRLVLDLRGKVRWRAAAGDLSWFSPDGSRVLAVDGDRLRVLATGDGSVRAELTLPAGTDGSTVVWEGDRSLLAVAERGGRVAVVRLRLDGTAERATAAVVVRGGRAPYVLVGQ</sequence>
<dbReference type="SUPFAM" id="SSF50969">
    <property type="entry name" value="YVTN repeat-like/Quinoprotein amine dehydrogenase"/>
    <property type="match status" value="1"/>
</dbReference>
<dbReference type="KEGG" id="psim:KR76_18935"/>
<name>A0A0A1DLM4_NOCSI</name>
<dbReference type="PROSITE" id="PS51257">
    <property type="entry name" value="PROKAR_LIPOPROTEIN"/>
    <property type="match status" value="1"/>
</dbReference>
<gene>
    <name evidence="1" type="ORF">KR76_18935</name>
</gene>
<dbReference type="InterPro" id="IPR011044">
    <property type="entry name" value="Quino_amine_DH_bsu"/>
</dbReference>
<dbReference type="RefSeq" id="WP_038680462.1">
    <property type="nucleotide sequence ID" value="NZ_BJMC01000022.1"/>
</dbReference>
<dbReference type="EMBL" id="CP009896">
    <property type="protein sequence ID" value="AIY18326.1"/>
    <property type="molecule type" value="Genomic_DNA"/>
</dbReference>
<dbReference type="eggNOG" id="ENOG50301C6">
    <property type="taxonomic scope" value="Bacteria"/>
</dbReference>
<accession>A0A0A1DLM4</accession>
<dbReference type="AlphaFoldDB" id="A0A0A1DLM4"/>
<protein>
    <submittedName>
        <fullName evidence="1">Uncharacterized protein</fullName>
    </submittedName>
</protein>
<dbReference type="Proteomes" id="UP000030300">
    <property type="component" value="Chromosome"/>
</dbReference>
<dbReference type="GeneID" id="96610884"/>
<evidence type="ECO:0000313" key="2">
    <source>
        <dbReference type="Proteomes" id="UP000030300"/>
    </source>
</evidence>
<reference evidence="1 2" key="1">
    <citation type="journal article" date="2015" name="Genome Announc.">
        <title>Complete Genome Sequence of Steroid-Transforming Nocardioides simplex VKM Ac-2033D.</title>
        <authorList>
            <person name="Shtratnikova V.Y."/>
            <person name="Schelkunov M.I."/>
            <person name="Pekov Y.A."/>
            <person name="Fokina V.V."/>
            <person name="Logacheva M.D."/>
            <person name="Sokolov S.L."/>
            <person name="Bragin E.Y."/>
            <person name="Ashapkin V.V."/>
            <person name="Donova M.V."/>
        </authorList>
    </citation>
    <scope>NUCLEOTIDE SEQUENCE [LARGE SCALE GENOMIC DNA]</scope>
    <source>
        <strain evidence="1 2">VKM Ac-2033D</strain>
    </source>
</reference>
<evidence type="ECO:0000313" key="1">
    <source>
        <dbReference type="EMBL" id="AIY18326.1"/>
    </source>
</evidence>
<keyword evidence="2" id="KW-1185">Reference proteome</keyword>
<dbReference type="OrthoDB" id="3787722at2"/>